<dbReference type="GO" id="GO:0050796">
    <property type="term" value="P:regulation of insulin secretion"/>
    <property type="evidence" value="ECO:0007669"/>
    <property type="project" value="InterPro"/>
</dbReference>
<feature type="signal peptide" evidence="2">
    <location>
        <begin position="1"/>
        <end position="23"/>
    </location>
</feature>
<feature type="chain" id="PRO_5018571292" evidence="2">
    <location>
        <begin position="24"/>
        <end position="101"/>
    </location>
</feature>
<protein>
    <submittedName>
        <fullName evidence="3">Uncharacterized protein</fullName>
    </submittedName>
</protein>
<dbReference type="STRING" id="205130.ENSMAMP00000010317"/>
<evidence type="ECO:0000256" key="1">
    <source>
        <dbReference type="ARBA" id="ARBA00022702"/>
    </source>
</evidence>
<dbReference type="GO" id="GO:0031769">
    <property type="term" value="F:glucagon receptor binding"/>
    <property type="evidence" value="ECO:0007669"/>
    <property type="project" value="TreeGrafter"/>
</dbReference>
<dbReference type="InParanoid" id="A0A3Q3LAH3"/>
<dbReference type="GO" id="GO:0042304">
    <property type="term" value="P:regulation of fatty acid biosynthetic process"/>
    <property type="evidence" value="ECO:0007669"/>
    <property type="project" value="InterPro"/>
</dbReference>
<dbReference type="GO" id="GO:0042594">
    <property type="term" value="P:response to starvation"/>
    <property type="evidence" value="ECO:0007669"/>
    <property type="project" value="TreeGrafter"/>
</dbReference>
<organism evidence="3 4">
    <name type="scientific">Mastacembelus armatus</name>
    <name type="common">zig-zag eel</name>
    <dbReference type="NCBI Taxonomy" id="205130"/>
    <lineage>
        <taxon>Eukaryota</taxon>
        <taxon>Metazoa</taxon>
        <taxon>Chordata</taxon>
        <taxon>Craniata</taxon>
        <taxon>Vertebrata</taxon>
        <taxon>Euteleostomi</taxon>
        <taxon>Actinopterygii</taxon>
        <taxon>Neopterygii</taxon>
        <taxon>Teleostei</taxon>
        <taxon>Neoteleostei</taxon>
        <taxon>Acanthomorphata</taxon>
        <taxon>Anabantaria</taxon>
        <taxon>Synbranchiformes</taxon>
        <taxon>Mastacembelidae</taxon>
        <taxon>Mastacembelus</taxon>
    </lineage>
</organism>
<dbReference type="GO" id="GO:0005615">
    <property type="term" value="C:extracellular space"/>
    <property type="evidence" value="ECO:0007669"/>
    <property type="project" value="TreeGrafter"/>
</dbReference>
<reference evidence="3" key="2">
    <citation type="submission" date="2025-09" db="UniProtKB">
        <authorList>
            <consortium name="Ensembl"/>
        </authorList>
    </citation>
    <scope>IDENTIFICATION</scope>
</reference>
<dbReference type="GO" id="GO:0005179">
    <property type="term" value="F:hormone activity"/>
    <property type="evidence" value="ECO:0007669"/>
    <property type="project" value="UniProtKB-KW"/>
</dbReference>
<dbReference type="InterPro" id="IPR039078">
    <property type="entry name" value="GIP"/>
</dbReference>
<dbReference type="AlphaFoldDB" id="A0A3Q3LAH3"/>
<dbReference type="Proteomes" id="UP000261640">
    <property type="component" value="Unplaced"/>
</dbReference>
<sequence length="101" mass="11693">MKVLLFELLVICTVGALLSEANAQPEEMGFHHVGRRYAESTIASEISKIMDSMVQKNFVEFLLNQKHKRSKYVAAYEGDPEEPQYNELLRLHVQEKQRTKL</sequence>
<dbReference type="PANTHER" id="PTHR15211">
    <property type="entry name" value="GLUCOSE-DEPENDENT INSULINOTROPIC POLYPEPTIDE"/>
    <property type="match status" value="1"/>
</dbReference>
<dbReference type="GeneTree" id="ENSGT00940000177404"/>
<name>A0A3Q3LAH3_9TELE</name>
<evidence type="ECO:0000313" key="4">
    <source>
        <dbReference type="Proteomes" id="UP000261640"/>
    </source>
</evidence>
<dbReference type="Ensembl" id="ENSMAMT00000010582.2">
    <property type="protein sequence ID" value="ENSMAMP00000010317.1"/>
    <property type="gene ID" value="ENSMAMG00000006961.2"/>
</dbReference>
<evidence type="ECO:0000313" key="3">
    <source>
        <dbReference type="Ensembl" id="ENSMAMP00000010317.1"/>
    </source>
</evidence>
<keyword evidence="1" id="KW-0372">Hormone</keyword>
<dbReference type="PANTHER" id="PTHR15211:SF0">
    <property type="entry name" value="GASTRIC INHIBITORY POLYPEPTIDE"/>
    <property type="match status" value="1"/>
</dbReference>
<dbReference type="GO" id="GO:0009749">
    <property type="term" value="P:response to glucose"/>
    <property type="evidence" value="ECO:0007669"/>
    <property type="project" value="InterPro"/>
</dbReference>
<keyword evidence="4" id="KW-1185">Reference proteome</keyword>
<dbReference type="Gene3D" id="6.10.250.590">
    <property type="match status" value="1"/>
</dbReference>
<reference evidence="3" key="1">
    <citation type="submission" date="2025-08" db="UniProtKB">
        <authorList>
            <consortium name="Ensembl"/>
        </authorList>
    </citation>
    <scope>IDENTIFICATION</scope>
</reference>
<proteinExistence type="predicted"/>
<accession>A0A3Q3LAH3</accession>
<keyword evidence="2" id="KW-0732">Signal</keyword>
<evidence type="ECO:0000256" key="2">
    <source>
        <dbReference type="SAM" id="SignalP"/>
    </source>
</evidence>